<dbReference type="OrthoDB" id="689447at2759"/>
<dbReference type="InterPro" id="IPR055414">
    <property type="entry name" value="LRR_R13L4/SHOC2-like"/>
</dbReference>
<dbReference type="EMBL" id="SPHZ02000010">
    <property type="protein sequence ID" value="KAF0894964.1"/>
    <property type="molecule type" value="Genomic_DNA"/>
</dbReference>
<dbReference type="Pfam" id="PF23598">
    <property type="entry name" value="LRR_14"/>
    <property type="match status" value="2"/>
</dbReference>
<accession>A0A6G1C577</accession>
<protein>
    <submittedName>
        <fullName evidence="5">Uncharacterized protein</fullName>
    </submittedName>
</protein>
<comment type="caution">
    <text evidence="5">The sequence shown here is derived from an EMBL/GenBank/DDBJ whole genome shotgun (WGS) entry which is preliminary data.</text>
</comment>
<dbReference type="SUPFAM" id="SSF52540">
    <property type="entry name" value="P-loop containing nucleoside triphosphate hydrolases"/>
    <property type="match status" value="1"/>
</dbReference>
<evidence type="ECO:0000259" key="4">
    <source>
        <dbReference type="Pfam" id="PF23598"/>
    </source>
</evidence>
<evidence type="ECO:0000313" key="6">
    <source>
        <dbReference type="Proteomes" id="UP000479710"/>
    </source>
</evidence>
<gene>
    <name evidence="5" type="ORF">E2562_004954</name>
</gene>
<evidence type="ECO:0000313" key="5">
    <source>
        <dbReference type="EMBL" id="KAF0894964.1"/>
    </source>
</evidence>
<dbReference type="GO" id="GO:0098542">
    <property type="term" value="P:defense response to other organism"/>
    <property type="evidence" value="ECO:0007669"/>
    <property type="project" value="TreeGrafter"/>
</dbReference>
<dbReference type="Proteomes" id="UP000479710">
    <property type="component" value="Unassembled WGS sequence"/>
</dbReference>
<feature type="domain" description="NB-ARC" evidence="3">
    <location>
        <begin position="163"/>
        <end position="344"/>
    </location>
</feature>
<dbReference type="InterPro" id="IPR027417">
    <property type="entry name" value="P-loop_NTPase"/>
</dbReference>
<evidence type="ECO:0000256" key="2">
    <source>
        <dbReference type="SAM" id="MobiDB-lite"/>
    </source>
</evidence>
<feature type="region of interest" description="Disordered" evidence="2">
    <location>
        <begin position="975"/>
        <end position="999"/>
    </location>
</feature>
<dbReference type="InterPro" id="IPR032675">
    <property type="entry name" value="LRR_dom_sf"/>
</dbReference>
<organism evidence="5 6">
    <name type="scientific">Oryza meyeriana var. granulata</name>
    <dbReference type="NCBI Taxonomy" id="110450"/>
    <lineage>
        <taxon>Eukaryota</taxon>
        <taxon>Viridiplantae</taxon>
        <taxon>Streptophyta</taxon>
        <taxon>Embryophyta</taxon>
        <taxon>Tracheophyta</taxon>
        <taxon>Spermatophyta</taxon>
        <taxon>Magnoliopsida</taxon>
        <taxon>Liliopsida</taxon>
        <taxon>Poales</taxon>
        <taxon>Poaceae</taxon>
        <taxon>BOP clade</taxon>
        <taxon>Oryzoideae</taxon>
        <taxon>Oryzeae</taxon>
        <taxon>Oryzinae</taxon>
        <taxon>Oryza</taxon>
        <taxon>Oryza meyeriana</taxon>
    </lineage>
</organism>
<proteinExistence type="predicted"/>
<dbReference type="Gene3D" id="3.80.10.10">
    <property type="entry name" value="Ribonuclease Inhibitor"/>
    <property type="match status" value="1"/>
</dbReference>
<dbReference type="PANTHER" id="PTHR23155">
    <property type="entry name" value="DISEASE RESISTANCE PROTEIN RP"/>
    <property type="match status" value="1"/>
</dbReference>
<name>A0A6G1C577_9ORYZ</name>
<dbReference type="PRINTS" id="PR00364">
    <property type="entry name" value="DISEASERSIST"/>
</dbReference>
<dbReference type="GO" id="GO:0043531">
    <property type="term" value="F:ADP binding"/>
    <property type="evidence" value="ECO:0007669"/>
    <property type="project" value="InterPro"/>
</dbReference>
<feature type="domain" description="Disease resistance R13L4/SHOC-2-like LRR" evidence="4">
    <location>
        <begin position="565"/>
        <end position="657"/>
    </location>
</feature>
<dbReference type="InterPro" id="IPR044974">
    <property type="entry name" value="Disease_R_plants"/>
</dbReference>
<evidence type="ECO:0000256" key="1">
    <source>
        <dbReference type="ARBA" id="ARBA00022737"/>
    </source>
</evidence>
<dbReference type="SUPFAM" id="SSF52047">
    <property type="entry name" value="RNI-like"/>
    <property type="match status" value="1"/>
</dbReference>
<evidence type="ECO:0000259" key="3">
    <source>
        <dbReference type="Pfam" id="PF00931"/>
    </source>
</evidence>
<sequence length="1011" mass="114522">MESVEEAISREQQGELLEMFEPLLEIISKLLKASRVADAPERHCLVFMEMEVSTFVAWLRMRLQPYGYGLDVDRRMRTWLSFLHVLGGKIRDTVKSLSNQLGEEAPYALLRKAMQCFRRRRSFDSTILMTAFICYCVVAINPHPCCELVPGALHDHLVGIDGPVKELLRWFMAAGESLQIMAIVGPAGIGKTTLAMELYHQLRCQTEEYFQCYAVAKFPWRPVPNRINLLLKSILSQIIHLEAPSPHNSEITMLEDDPELLARNISEHLKDKRYFILIDDIFINQDWEMIKGAFPNNNCGSLILFTTRNESIARWCLRGYDGGVHEMEPLNDSDSERLLCIKAFGSMEDCPPDNLKLLCGEILTMCKGIPLSIIGMAECLKQHQHQHESSAVHRAEQVRLLFKPFQQKPSFNYNKELSQSLSSLYLSMFPQGFVFDKDHLTFKWLEEGLLHGYDGTFGPFYDWSYVSKKAKNSFSELVDSNIITSVAENCGLNLDEDDLCQWQINPLVQKFLASIAADMGYVFTSSTLASATRGGGNNTRIARRLALHQPDPQLPGMLQQVDLSHTRSLSISGAVDRTTVPFDKFAYLVVLDLEGWENLKDEDLLQICKMFLLRYLSVRNTGVSKLPPQIEELRLLRTLDISRTHISKLPSEVCQLSLVKLDLRGTQIRNLPDQIVQLKYTLIHFLVGGGVGSGTINSNKTVLTKIQEAIFHFRELETLATIDLSEFSPRSVQSLGDLQYLLVLAIIWSFHQCTDEAYRKALRSSIQRRRRLRSLTIHCGLGCSMEFLGSLKKSDLPELLEKFKVTAGRFVSVPQWIEGLEHLTFLQITVCRLDSNDVKILANLFNLQCLILGLEFIPVKEIVIERGFKDLERFSLDCPMPWLTFNPGAMPKLVYLQLKICSVPPNHLNAVPSGFNNLLSITDVVICYSKWCSSSSSIKRTVEAVKKQVLKHLNPIDLVINGIQQDIKLLLDEETTGSGTKDDSHADDEEAGRTASKIQSEIEEIEGEIQI</sequence>
<dbReference type="InterPro" id="IPR002182">
    <property type="entry name" value="NB-ARC"/>
</dbReference>
<feature type="domain" description="Disease resistance R13L4/SHOC-2-like LRR" evidence="4">
    <location>
        <begin position="658"/>
        <end position="954"/>
    </location>
</feature>
<keyword evidence="1" id="KW-0677">Repeat</keyword>
<keyword evidence="6" id="KW-1185">Reference proteome</keyword>
<dbReference type="PANTHER" id="PTHR23155:SF957">
    <property type="entry name" value="OS11G0606800 PROTEIN"/>
    <property type="match status" value="1"/>
</dbReference>
<dbReference type="AlphaFoldDB" id="A0A6G1C577"/>
<reference evidence="5 6" key="1">
    <citation type="submission" date="2019-11" db="EMBL/GenBank/DDBJ databases">
        <title>Whole genome sequence of Oryza granulata.</title>
        <authorList>
            <person name="Li W."/>
        </authorList>
    </citation>
    <scope>NUCLEOTIDE SEQUENCE [LARGE SCALE GENOMIC DNA]</scope>
    <source>
        <strain evidence="6">cv. Menghai</strain>
        <tissue evidence="5">Leaf</tissue>
    </source>
</reference>
<dbReference type="Pfam" id="PF00931">
    <property type="entry name" value="NB-ARC"/>
    <property type="match status" value="1"/>
</dbReference>
<dbReference type="Gene3D" id="3.40.50.300">
    <property type="entry name" value="P-loop containing nucleotide triphosphate hydrolases"/>
    <property type="match status" value="1"/>
</dbReference>